<dbReference type="PANTHER" id="PTHR13748">
    <property type="entry name" value="COBW-RELATED"/>
    <property type="match status" value="1"/>
</dbReference>
<evidence type="ECO:0000313" key="9">
    <source>
        <dbReference type="Proteomes" id="UP001363151"/>
    </source>
</evidence>
<dbReference type="InterPro" id="IPR027417">
    <property type="entry name" value="P-loop_NTPase"/>
</dbReference>
<evidence type="ECO:0000259" key="7">
    <source>
        <dbReference type="SMART" id="SM00833"/>
    </source>
</evidence>
<comment type="catalytic activity">
    <reaction evidence="5">
        <text>GTP + H2O = GDP + phosphate + H(+)</text>
        <dbReference type="Rhea" id="RHEA:19669"/>
        <dbReference type="ChEBI" id="CHEBI:15377"/>
        <dbReference type="ChEBI" id="CHEBI:15378"/>
        <dbReference type="ChEBI" id="CHEBI:37565"/>
        <dbReference type="ChEBI" id="CHEBI:43474"/>
        <dbReference type="ChEBI" id="CHEBI:58189"/>
    </reaction>
    <physiologicalReaction direction="left-to-right" evidence="5">
        <dbReference type="Rhea" id="RHEA:19670"/>
    </physiologicalReaction>
</comment>
<dbReference type="SUPFAM" id="SSF90002">
    <property type="entry name" value="Hypothetical protein YjiA, C-terminal domain"/>
    <property type="match status" value="1"/>
</dbReference>
<sequence length="730" mass="78219">MTEPSSSFTKLVRRDVGSSLIFLAEGYAAHERDAFLGDVRRLYDEVLGSPDAPLRHVSAFFSVDAIFVPSATSGVPRLATRGAKRGGTAFGLYRDAAQPLRLVEPSRWSYDEARERCGALHERPALCDRGSAATLVLLANDPYYGGLGDDVIIATASKTSGALALRHELGHVLGDVGEEYDGGADYSGPNFSLSAAPCGPGAAPRTYETTVDGIAATRTIWPCAPWLERNASVAGRTALALAAWPFAALRVGENRTFAFASDLDFAKLEFSVSGGVGVDAYVDGVRADVAYKTPPTADRAPPSARRARPAATPRRDPVGDGDRARGRRGALAPGADAPGGLFGRRGSGLAPTVAEGAATRWFRQDLPGGAYAEEDPAARRPGCWRAVATPVPARGGPLDVARVVRDRGGGCALGALHNGDKRICVIENEFGEINIDEKLVSENMASKEDLIQMDNGCACCSIRGDLVRTLGGLVEKRTQFDAVMLETTGLADPAPIIATLKSNQWIDDNFVIDSVLCLASAKHVQSHLDEVKPEGAVNEAVQQIAFCDKVLLNKVDLVNDEELAAITARVKTINHFAEIITCERSIVDLSKIVGVSSFDVERCTELDPVLFGVEGAEGQKKVHDLSMVSSCGIAVEGFLDVPKFNMFMAELLQARAADLYRTKGVLSFAGQGAQKFVFQGVHEQIDFGPAKTEWQKDEPRWSKIVFIGRNLDRKYLQEKVESCLVPGATE</sequence>
<organism evidence="8 9">
    <name type="scientific">Aureococcus anophagefferens</name>
    <name type="common">Harmful bloom alga</name>
    <dbReference type="NCBI Taxonomy" id="44056"/>
    <lineage>
        <taxon>Eukaryota</taxon>
        <taxon>Sar</taxon>
        <taxon>Stramenopiles</taxon>
        <taxon>Ochrophyta</taxon>
        <taxon>Pelagophyceae</taxon>
        <taxon>Pelagomonadales</taxon>
        <taxon>Pelagomonadaceae</taxon>
        <taxon>Aureococcus</taxon>
    </lineage>
</organism>
<dbReference type="Pfam" id="PF09471">
    <property type="entry name" value="Peptidase_M64"/>
    <property type="match status" value="1"/>
</dbReference>
<dbReference type="InterPro" id="IPR003495">
    <property type="entry name" value="CobW/HypB/UreG_nucleotide-bd"/>
</dbReference>
<feature type="compositionally biased region" description="Basic and acidic residues" evidence="6">
    <location>
        <begin position="313"/>
        <end position="324"/>
    </location>
</feature>
<dbReference type="InterPro" id="IPR036627">
    <property type="entry name" value="CobW-likC_sf"/>
</dbReference>
<dbReference type="Proteomes" id="UP001363151">
    <property type="component" value="Unassembled WGS sequence"/>
</dbReference>
<keyword evidence="2" id="KW-0378">Hydrolase</keyword>
<dbReference type="InterPro" id="IPR011629">
    <property type="entry name" value="CobW-like_C"/>
</dbReference>
<gene>
    <name evidence="8" type="ORF">SO694_00066158</name>
</gene>
<keyword evidence="3" id="KW-0143">Chaperone</keyword>
<dbReference type="InterPro" id="IPR019026">
    <property type="entry name" value="Peptidase_M64_IgA"/>
</dbReference>
<dbReference type="Gene3D" id="3.30.1220.10">
    <property type="entry name" value="CobW-like, C-terminal domain"/>
    <property type="match status" value="1"/>
</dbReference>
<evidence type="ECO:0000256" key="3">
    <source>
        <dbReference type="ARBA" id="ARBA00023186"/>
    </source>
</evidence>
<feature type="compositionally biased region" description="Low complexity" evidence="6">
    <location>
        <begin position="292"/>
        <end position="312"/>
    </location>
</feature>
<evidence type="ECO:0000256" key="1">
    <source>
        <dbReference type="ARBA" id="ARBA00022741"/>
    </source>
</evidence>
<feature type="compositionally biased region" description="Low complexity" evidence="6">
    <location>
        <begin position="329"/>
        <end position="339"/>
    </location>
</feature>
<dbReference type="InterPro" id="IPR051316">
    <property type="entry name" value="Zinc-reg_GTPase_activator"/>
</dbReference>
<dbReference type="PANTHER" id="PTHR13748:SF62">
    <property type="entry name" value="COBW DOMAIN-CONTAINING PROTEIN"/>
    <property type="match status" value="1"/>
</dbReference>
<accession>A0ABR1FQH9</accession>
<evidence type="ECO:0000256" key="6">
    <source>
        <dbReference type="SAM" id="MobiDB-lite"/>
    </source>
</evidence>
<dbReference type="Pfam" id="PF07683">
    <property type="entry name" value="CobW_C"/>
    <property type="match status" value="1"/>
</dbReference>
<evidence type="ECO:0000256" key="5">
    <source>
        <dbReference type="ARBA" id="ARBA00049117"/>
    </source>
</evidence>
<keyword evidence="1" id="KW-0547">Nucleotide-binding</keyword>
<evidence type="ECO:0000256" key="4">
    <source>
        <dbReference type="ARBA" id="ARBA00034320"/>
    </source>
</evidence>
<comment type="similarity">
    <text evidence="4">Belongs to the SIMIBI class G3E GTPase family. ZNG1 subfamily.</text>
</comment>
<evidence type="ECO:0000256" key="2">
    <source>
        <dbReference type="ARBA" id="ARBA00022801"/>
    </source>
</evidence>
<evidence type="ECO:0000313" key="8">
    <source>
        <dbReference type="EMBL" id="KAK7235664.1"/>
    </source>
</evidence>
<dbReference type="Gene3D" id="3.40.50.300">
    <property type="entry name" value="P-loop containing nucleotide triphosphate hydrolases"/>
    <property type="match status" value="1"/>
</dbReference>
<feature type="domain" description="CobW C-terminal" evidence="7">
    <location>
        <begin position="628"/>
        <end position="724"/>
    </location>
</feature>
<dbReference type="EMBL" id="JBBJCI010000291">
    <property type="protein sequence ID" value="KAK7235664.1"/>
    <property type="molecule type" value="Genomic_DNA"/>
</dbReference>
<name>A0ABR1FQH9_AURAN</name>
<dbReference type="Pfam" id="PF02492">
    <property type="entry name" value="cobW"/>
    <property type="match status" value="1"/>
</dbReference>
<protein>
    <submittedName>
        <fullName evidence="8">IgA Peptidase</fullName>
    </submittedName>
</protein>
<reference evidence="8 9" key="1">
    <citation type="submission" date="2024-03" db="EMBL/GenBank/DDBJ databases">
        <title>Aureococcus anophagefferens CCMP1851 and Kratosvirus quantuckense: Draft genome of a second virus-susceptible host strain in the model system.</title>
        <authorList>
            <person name="Chase E."/>
            <person name="Truchon A.R."/>
            <person name="Schepens W."/>
            <person name="Wilhelm S.W."/>
        </authorList>
    </citation>
    <scope>NUCLEOTIDE SEQUENCE [LARGE SCALE GENOMIC DNA]</scope>
    <source>
        <strain evidence="8 9">CCMP1851</strain>
    </source>
</reference>
<comment type="caution">
    <text evidence="8">The sequence shown here is derived from an EMBL/GenBank/DDBJ whole genome shotgun (WGS) entry which is preliminary data.</text>
</comment>
<dbReference type="InterPro" id="IPR024079">
    <property type="entry name" value="MetalloPept_cat_dom_sf"/>
</dbReference>
<proteinExistence type="inferred from homology"/>
<dbReference type="SMART" id="SM00833">
    <property type="entry name" value="CobW_C"/>
    <property type="match status" value="1"/>
</dbReference>
<feature type="region of interest" description="Disordered" evidence="6">
    <location>
        <begin position="292"/>
        <end position="348"/>
    </location>
</feature>
<keyword evidence="9" id="KW-1185">Reference proteome</keyword>
<dbReference type="SUPFAM" id="SSF52540">
    <property type="entry name" value="P-loop containing nucleoside triphosphate hydrolases"/>
    <property type="match status" value="1"/>
</dbReference>
<dbReference type="Gene3D" id="3.40.390.10">
    <property type="entry name" value="Collagenase (Catalytic Domain)"/>
    <property type="match status" value="1"/>
</dbReference>
<dbReference type="CDD" id="cd03112">
    <property type="entry name" value="CobW-like"/>
    <property type="match status" value="1"/>
</dbReference>